<keyword evidence="3" id="KW-1185">Reference proteome</keyword>
<gene>
    <name evidence="2" type="ORF">PHMEG_00030864</name>
</gene>
<evidence type="ECO:0000313" key="3">
    <source>
        <dbReference type="Proteomes" id="UP000198211"/>
    </source>
</evidence>
<accession>A0A225UXX5</accession>
<organism evidence="2 3">
    <name type="scientific">Phytophthora megakarya</name>
    <dbReference type="NCBI Taxonomy" id="4795"/>
    <lineage>
        <taxon>Eukaryota</taxon>
        <taxon>Sar</taxon>
        <taxon>Stramenopiles</taxon>
        <taxon>Oomycota</taxon>
        <taxon>Peronosporomycetes</taxon>
        <taxon>Peronosporales</taxon>
        <taxon>Peronosporaceae</taxon>
        <taxon>Phytophthora</taxon>
    </lineage>
</organism>
<dbReference type="OrthoDB" id="129630at2759"/>
<reference evidence="3" key="1">
    <citation type="submission" date="2017-03" db="EMBL/GenBank/DDBJ databases">
        <title>Phytopthora megakarya and P. palmivora, two closely related causual agents of cacao black pod achieved similar genome size and gene model numbers by different mechanisms.</title>
        <authorList>
            <person name="Ali S."/>
            <person name="Shao J."/>
            <person name="Larry D.J."/>
            <person name="Kronmiller B."/>
            <person name="Shen D."/>
            <person name="Strem M.D."/>
            <person name="Melnick R.L."/>
            <person name="Guiltinan M.J."/>
            <person name="Tyler B.M."/>
            <person name="Meinhardt L.W."/>
            <person name="Bailey B.A."/>
        </authorList>
    </citation>
    <scope>NUCLEOTIDE SEQUENCE [LARGE SCALE GENOMIC DNA]</scope>
    <source>
        <strain evidence="3">zdho120</strain>
    </source>
</reference>
<feature type="compositionally biased region" description="Basic and acidic residues" evidence="1">
    <location>
        <begin position="53"/>
        <end position="74"/>
    </location>
</feature>
<name>A0A225UXX5_9STRA</name>
<dbReference type="AlphaFoldDB" id="A0A225UXX5"/>
<evidence type="ECO:0000256" key="1">
    <source>
        <dbReference type="SAM" id="MobiDB-lite"/>
    </source>
</evidence>
<dbReference type="Proteomes" id="UP000198211">
    <property type="component" value="Unassembled WGS sequence"/>
</dbReference>
<dbReference type="EMBL" id="NBNE01009462">
    <property type="protein sequence ID" value="OWY98385.1"/>
    <property type="molecule type" value="Genomic_DNA"/>
</dbReference>
<protein>
    <submittedName>
        <fullName evidence="2">Uncharacterized protein</fullName>
    </submittedName>
</protein>
<evidence type="ECO:0000313" key="2">
    <source>
        <dbReference type="EMBL" id="OWY98385.1"/>
    </source>
</evidence>
<comment type="caution">
    <text evidence="2">The sequence shown here is derived from an EMBL/GenBank/DDBJ whole genome shotgun (WGS) entry which is preliminary data.</text>
</comment>
<feature type="region of interest" description="Disordered" evidence="1">
    <location>
        <begin position="1"/>
        <end position="120"/>
    </location>
</feature>
<sequence length="269" mass="28541">MAPNGGKTTPAHVAPGLSSRIPAPADTSDNTPDGGNTEDGGDRASRTQPSPQRRSDSDESENLSKDGAEDKGPLEVESSSGDSDDDEVSNAGESAKGPHATKEPAVDQPTPKRTSRTLTMSKLEGMVDNPKGTRVDMTKRKTPATMTLSSTSSTKLAFRTSGETRLVGIPATREHLKTGAFIQDGYGGLEALIQMESLGLQELDSLTDCVADGEGIYDFILTPRDVPFLDGDLDEAIKSVEFQREVASILTEFTPDQLAQRVFGTVSVL</sequence>
<proteinExistence type="predicted"/>